<proteinExistence type="predicted"/>
<keyword evidence="2" id="KW-1185">Reference proteome</keyword>
<dbReference type="Gene3D" id="2.10.25.10">
    <property type="entry name" value="Laminin"/>
    <property type="match status" value="1"/>
</dbReference>
<evidence type="ECO:0008006" key="3">
    <source>
        <dbReference type="Google" id="ProtNLM"/>
    </source>
</evidence>
<comment type="caution">
    <text evidence="1">The sequence shown here is derived from an EMBL/GenBank/DDBJ whole genome shotgun (WGS) entry which is preliminary data.</text>
</comment>
<organism evidence="1 2">
    <name type="scientific">Symbiodinium necroappetens</name>
    <dbReference type="NCBI Taxonomy" id="1628268"/>
    <lineage>
        <taxon>Eukaryota</taxon>
        <taxon>Sar</taxon>
        <taxon>Alveolata</taxon>
        <taxon>Dinophyceae</taxon>
        <taxon>Suessiales</taxon>
        <taxon>Symbiodiniaceae</taxon>
        <taxon>Symbiodinium</taxon>
    </lineage>
</organism>
<dbReference type="AlphaFoldDB" id="A0A812SXL9"/>
<evidence type="ECO:0000313" key="2">
    <source>
        <dbReference type="Proteomes" id="UP000601435"/>
    </source>
</evidence>
<dbReference type="EMBL" id="CAJNJA010022881">
    <property type="protein sequence ID" value="CAE7501354.1"/>
    <property type="molecule type" value="Genomic_DNA"/>
</dbReference>
<reference evidence="1" key="1">
    <citation type="submission" date="2021-02" db="EMBL/GenBank/DDBJ databases">
        <authorList>
            <person name="Dougan E. K."/>
            <person name="Rhodes N."/>
            <person name="Thang M."/>
            <person name="Chan C."/>
        </authorList>
    </citation>
    <scope>NUCLEOTIDE SEQUENCE</scope>
</reference>
<sequence length="224" mass="24449">EDCETDVNFGLACGEHGVAVTGSCVCDAGYEGEDCSECSPEHVRVGSQCLDLVLLAPPADATQKFGSAFTTTSSGRRYMYTRKFTTDLTRCGVAGCRPLNVSLRVRCDSSQCHSDVDDASYTVGAALYNSTGHKLCNGTVDRSVQAESDWWLQIPLHPCPLLHEGDQAVYLSMWTTKLIKLRWQQTPAAAEISRGFTYRSDTDVIPPAKLPTWRDVPCEGVPCE</sequence>
<feature type="non-terminal residue" evidence="1">
    <location>
        <position position="1"/>
    </location>
</feature>
<protein>
    <recommendedName>
        <fullName evidence="3">EGF-like domain-containing protein</fullName>
    </recommendedName>
</protein>
<dbReference type="Proteomes" id="UP000601435">
    <property type="component" value="Unassembled WGS sequence"/>
</dbReference>
<evidence type="ECO:0000313" key="1">
    <source>
        <dbReference type="EMBL" id="CAE7501354.1"/>
    </source>
</evidence>
<accession>A0A812SXL9</accession>
<feature type="non-terminal residue" evidence="1">
    <location>
        <position position="224"/>
    </location>
</feature>
<name>A0A812SXL9_9DINO</name>
<dbReference type="OrthoDB" id="71260at2759"/>
<dbReference type="Pfam" id="PF23106">
    <property type="entry name" value="EGF_Teneurin"/>
    <property type="match status" value="1"/>
</dbReference>
<gene>
    <name evidence="1" type="ORF">SNEC2469_LOCUS14275</name>
</gene>